<dbReference type="PIRSF" id="PIRSF019239">
    <property type="entry name" value="MrpE"/>
    <property type="match status" value="1"/>
</dbReference>
<evidence type="ECO:0000313" key="9">
    <source>
        <dbReference type="Proteomes" id="UP000068164"/>
    </source>
</evidence>
<evidence type="ECO:0000313" key="8">
    <source>
        <dbReference type="EMBL" id="KWV58504.1"/>
    </source>
</evidence>
<sequence length="177" mass="19329">MPAESETTERGLPETLKGLIGLWVLLFALWLIVNASLALPVVMTGAVISLAIAAIFSRRYGLWQQTALTPGAAYHFLAFASVFFIELVKANVNMLRYVYSPRIDIHPGIVRIPMRLKSPIGRLALTNAIALTPGSLVMDIRDDSLFVHWLDVKTTDPEQAAAMIAGPFEKHLGAAFG</sequence>
<comment type="caution">
    <text evidence="8">The sequence shown here is derived from an EMBL/GenBank/DDBJ whole genome shotgun (WGS) entry which is preliminary data.</text>
</comment>
<name>A0A120FQG2_9HYPH</name>
<comment type="similarity">
    <text evidence="2">Belongs to the CPA3 antiporters (TC 2.A.63) subunit E family.</text>
</comment>
<evidence type="ECO:0000256" key="6">
    <source>
        <dbReference type="ARBA" id="ARBA00023136"/>
    </source>
</evidence>
<organism evidence="8 9">
    <name type="scientific">Rhizobium altiplani</name>
    <dbReference type="NCBI Taxonomy" id="1864509"/>
    <lineage>
        <taxon>Bacteria</taxon>
        <taxon>Pseudomonadati</taxon>
        <taxon>Pseudomonadota</taxon>
        <taxon>Alphaproteobacteria</taxon>
        <taxon>Hyphomicrobiales</taxon>
        <taxon>Rhizobiaceae</taxon>
        <taxon>Rhizobium/Agrobacterium group</taxon>
        <taxon>Rhizobium</taxon>
    </lineage>
</organism>
<dbReference type="Pfam" id="PF01899">
    <property type="entry name" value="MNHE"/>
    <property type="match status" value="1"/>
</dbReference>
<dbReference type="OrthoDB" id="9807187at2"/>
<dbReference type="AlphaFoldDB" id="A0A120FQG2"/>
<feature type="transmembrane region" description="Helical" evidence="7">
    <location>
        <begin position="40"/>
        <end position="60"/>
    </location>
</feature>
<dbReference type="InterPro" id="IPR002758">
    <property type="entry name" value="Cation_antiport_E"/>
</dbReference>
<accession>A0A120FQG2</accession>
<keyword evidence="4 7" id="KW-0812">Transmembrane</keyword>
<keyword evidence="5 7" id="KW-1133">Transmembrane helix</keyword>
<dbReference type="GO" id="GO:0008324">
    <property type="term" value="F:monoatomic cation transmembrane transporter activity"/>
    <property type="evidence" value="ECO:0007669"/>
    <property type="project" value="InterPro"/>
</dbReference>
<gene>
    <name evidence="8" type="ORF">AS026_30135</name>
</gene>
<reference evidence="8 9" key="1">
    <citation type="submission" date="2015-11" db="EMBL/GenBank/DDBJ databases">
        <title>Draft Genome Sequence of the Strain BR 10423 (Rhizobium sp.) isolated from nodules of Mimosa pudica.</title>
        <authorList>
            <person name="Barauna A.C."/>
            <person name="Zilli J.E."/>
            <person name="Simoes-Araujo J.L."/>
            <person name="Reis V.M."/>
            <person name="James E.K."/>
            <person name="Reis F.B.Jr."/>
            <person name="Rouws L.F."/>
            <person name="Passos S.R."/>
            <person name="Gois S.R."/>
        </authorList>
    </citation>
    <scope>NUCLEOTIDE SEQUENCE [LARGE SCALE GENOMIC DNA]</scope>
    <source>
        <strain evidence="8 9">BR10423</strain>
    </source>
</reference>
<evidence type="ECO:0000256" key="1">
    <source>
        <dbReference type="ARBA" id="ARBA00004651"/>
    </source>
</evidence>
<protein>
    <submittedName>
        <fullName evidence="8">Cation transporter</fullName>
    </submittedName>
</protein>
<evidence type="ECO:0000256" key="3">
    <source>
        <dbReference type="ARBA" id="ARBA00022475"/>
    </source>
</evidence>
<dbReference type="GO" id="GO:0005886">
    <property type="term" value="C:plasma membrane"/>
    <property type="evidence" value="ECO:0007669"/>
    <property type="project" value="UniProtKB-SubCell"/>
</dbReference>
<feature type="transmembrane region" description="Helical" evidence="7">
    <location>
        <begin position="72"/>
        <end position="92"/>
    </location>
</feature>
<evidence type="ECO:0000256" key="7">
    <source>
        <dbReference type="SAM" id="Phobius"/>
    </source>
</evidence>
<keyword evidence="3" id="KW-1003">Cell membrane</keyword>
<comment type="subcellular location">
    <subcellularLocation>
        <location evidence="1">Cell membrane</location>
        <topology evidence="1">Multi-pass membrane protein</topology>
    </subcellularLocation>
</comment>
<evidence type="ECO:0000256" key="2">
    <source>
        <dbReference type="ARBA" id="ARBA00006228"/>
    </source>
</evidence>
<keyword evidence="6 7" id="KW-0472">Membrane</keyword>
<evidence type="ECO:0000256" key="5">
    <source>
        <dbReference type="ARBA" id="ARBA00022989"/>
    </source>
</evidence>
<dbReference type="Proteomes" id="UP000068164">
    <property type="component" value="Unassembled WGS sequence"/>
</dbReference>
<dbReference type="PANTHER" id="PTHR34584">
    <property type="entry name" value="NA(+)/H(+) ANTIPORTER SUBUNIT E1"/>
    <property type="match status" value="1"/>
</dbReference>
<proteinExistence type="inferred from homology"/>
<evidence type="ECO:0000256" key="4">
    <source>
        <dbReference type="ARBA" id="ARBA00022692"/>
    </source>
</evidence>
<dbReference type="PANTHER" id="PTHR34584:SF1">
    <property type="entry name" value="NA(+)_H(+) ANTIPORTER SUBUNIT E1"/>
    <property type="match status" value="1"/>
</dbReference>
<dbReference type="EMBL" id="LNCD01000021">
    <property type="protein sequence ID" value="KWV58504.1"/>
    <property type="molecule type" value="Genomic_DNA"/>
</dbReference>
<keyword evidence="9" id="KW-1185">Reference proteome</keyword>
<feature type="transmembrane region" description="Helical" evidence="7">
    <location>
        <begin position="15"/>
        <end position="33"/>
    </location>
</feature>